<evidence type="ECO:0000313" key="3">
    <source>
        <dbReference type="EMBL" id="KIJ60162.1"/>
    </source>
</evidence>
<proteinExistence type="predicted"/>
<evidence type="ECO:0000259" key="2">
    <source>
        <dbReference type="Pfam" id="PF26640"/>
    </source>
</evidence>
<protein>
    <recommendedName>
        <fullName evidence="5">Heterokaryon incompatibility domain-containing protein</fullName>
    </recommendedName>
</protein>
<reference evidence="3 4" key="1">
    <citation type="submission" date="2014-04" db="EMBL/GenBank/DDBJ databases">
        <title>Evolutionary Origins and Diversification of the Mycorrhizal Mutualists.</title>
        <authorList>
            <consortium name="DOE Joint Genome Institute"/>
            <consortium name="Mycorrhizal Genomics Consortium"/>
            <person name="Kohler A."/>
            <person name="Kuo A."/>
            <person name="Nagy L.G."/>
            <person name="Floudas D."/>
            <person name="Copeland A."/>
            <person name="Barry K.W."/>
            <person name="Cichocki N."/>
            <person name="Veneault-Fourrey C."/>
            <person name="LaButti K."/>
            <person name="Lindquist E.A."/>
            <person name="Lipzen A."/>
            <person name="Lundell T."/>
            <person name="Morin E."/>
            <person name="Murat C."/>
            <person name="Riley R."/>
            <person name="Ohm R."/>
            <person name="Sun H."/>
            <person name="Tunlid A."/>
            <person name="Henrissat B."/>
            <person name="Grigoriev I.V."/>
            <person name="Hibbett D.S."/>
            <person name="Martin F."/>
        </authorList>
    </citation>
    <scope>NUCLEOTIDE SEQUENCE [LARGE SCALE GENOMIC DNA]</scope>
    <source>
        <strain evidence="3 4">MD-312</strain>
    </source>
</reference>
<name>A0A0C9WAJ2_9AGAM</name>
<dbReference type="Pfam" id="PF06985">
    <property type="entry name" value="HET"/>
    <property type="match status" value="1"/>
</dbReference>
<dbReference type="PANTHER" id="PTHR10622">
    <property type="entry name" value="HET DOMAIN-CONTAINING PROTEIN"/>
    <property type="match status" value="1"/>
</dbReference>
<dbReference type="AlphaFoldDB" id="A0A0C9WAJ2"/>
<dbReference type="EMBL" id="KN839876">
    <property type="protein sequence ID" value="KIJ60162.1"/>
    <property type="molecule type" value="Genomic_DNA"/>
</dbReference>
<dbReference type="Proteomes" id="UP000053820">
    <property type="component" value="Unassembled WGS sequence"/>
</dbReference>
<accession>A0A0C9WAJ2</accession>
<keyword evidence="4" id="KW-1185">Reference proteome</keyword>
<feature type="domain" description="DUF8212" evidence="2">
    <location>
        <begin position="231"/>
        <end position="318"/>
    </location>
</feature>
<evidence type="ECO:0000313" key="4">
    <source>
        <dbReference type="Proteomes" id="UP000053820"/>
    </source>
</evidence>
<dbReference type="HOGENOM" id="CLU_000288_138_0_1"/>
<feature type="domain" description="Heterokaryon incompatibility" evidence="1">
    <location>
        <begin position="21"/>
        <end position="116"/>
    </location>
</feature>
<dbReference type="PANTHER" id="PTHR10622:SF10">
    <property type="entry name" value="HET DOMAIN-CONTAINING PROTEIN"/>
    <property type="match status" value="1"/>
</dbReference>
<organism evidence="3 4">
    <name type="scientific">Hydnomerulius pinastri MD-312</name>
    <dbReference type="NCBI Taxonomy" id="994086"/>
    <lineage>
        <taxon>Eukaryota</taxon>
        <taxon>Fungi</taxon>
        <taxon>Dikarya</taxon>
        <taxon>Basidiomycota</taxon>
        <taxon>Agaricomycotina</taxon>
        <taxon>Agaricomycetes</taxon>
        <taxon>Agaricomycetidae</taxon>
        <taxon>Boletales</taxon>
        <taxon>Boletales incertae sedis</taxon>
        <taxon>Leucogyrophana</taxon>
    </lineage>
</organism>
<sequence length="362" mass="41547">MHLLNVHTLALESFSRDPPPYACLSHRWGRPEDEVSFRDIKRLHIQPDVQRKPGFTKILRCKLQAIKHGLDYIWIDTCCIDQSINTELHEAINSMWQWYQDCDRCFVYMNDVRSDQPPNADDSDFARSQWFRRGWTLQELLAPLNVTFFARDWKKIGKKAHQALVGRMSRITGIPANVLSVDGPRPESFSVARRMFWASQRETTRKEDMAYSLMGIMGVTMPIIYGGSENSFVRFQKEIMKNSHDQSIFAWVTESAPPSTTTGLLTSSPAYFTDVDEIPFNDFVVKFSKLMAPDPPPKADYSHTNNGIRITLPMKPVEGDSLYLAMLRCTLLDEPSRPLCIYLQQLAGPSNQNLRQGEHILL</sequence>
<dbReference type="InterPro" id="IPR010730">
    <property type="entry name" value="HET"/>
</dbReference>
<dbReference type="OrthoDB" id="2727312at2759"/>
<evidence type="ECO:0008006" key="5">
    <source>
        <dbReference type="Google" id="ProtNLM"/>
    </source>
</evidence>
<gene>
    <name evidence="3" type="ORF">HYDPIDRAFT_32581</name>
</gene>
<dbReference type="InterPro" id="IPR058525">
    <property type="entry name" value="DUF8212"/>
</dbReference>
<dbReference type="Pfam" id="PF26640">
    <property type="entry name" value="DUF8212"/>
    <property type="match status" value="1"/>
</dbReference>
<evidence type="ECO:0000259" key="1">
    <source>
        <dbReference type="Pfam" id="PF06985"/>
    </source>
</evidence>